<accession>A0A5J9UVU1</accession>
<feature type="region of interest" description="Disordered" evidence="1">
    <location>
        <begin position="39"/>
        <end position="80"/>
    </location>
</feature>
<dbReference type="PANTHER" id="PTHR46934">
    <property type="entry name" value="MYB_DNA-BIND_3 DOMAIN-CONTAINING PROTEIN-RELATED"/>
    <property type="match status" value="1"/>
</dbReference>
<evidence type="ECO:0000313" key="2">
    <source>
        <dbReference type="EMBL" id="TVU27150.1"/>
    </source>
</evidence>
<name>A0A5J9UVU1_9POAL</name>
<proteinExistence type="predicted"/>
<organism evidence="2 3">
    <name type="scientific">Eragrostis curvula</name>
    <name type="common">weeping love grass</name>
    <dbReference type="NCBI Taxonomy" id="38414"/>
    <lineage>
        <taxon>Eukaryota</taxon>
        <taxon>Viridiplantae</taxon>
        <taxon>Streptophyta</taxon>
        <taxon>Embryophyta</taxon>
        <taxon>Tracheophyta</taxon>
        <taxon>Spermatophyta</taxon>
        <taxon>Magnoliopsida</taxon>
        <taxon>Liliopsida</taxon>
        <taxon>Poales</taxon>
        <taxon>Poaceae</taxon>
        <taxon>PACMAD clade</taxon>
        <taxon>Chloridoideae</taxon>
        <taxon>Eragrostideae</taxon>
        <taxon>Eragrostidinae</taxon>
        <taxon>Eragrostis</taxon>
    </lineage>
</organism>
<dbReference type="EMBL" id="RWGY01000013">
    <property type="protein sequence ID" value="TVU27150.1"/>
    <property type="molecule type" value="Genomic_DNA"/>
</dbReference>
<evidence type="ECO:0008006" key="4">
    <source>
        <dbReference type="Google" id="ProtNLM"/>
    </source>
</evidence>
<feature type="compositionally biased region" description="Basic and acidic residues" evidence="1">
    <location>
        <begin position="45"/>
        <end position="64"/>
    </location>
</feature>
<dbReference type="AlphaFoldDB" id="A0A5J9UVU1"/>
<evidence type="ECO:0000256" key="1">
    <source>
        <dbReference type="SAM" id="MobiDB-lite"/>
    </source>
</evidence>
<gene>
    <name evidence="2" type="ORF">EJB05_29733</name>
</gene>
<comment type="caution">
    <text evidence="2">The sequence shown here is derived from an EMBL/GenBank/DDBJ whole genome shotgun (WGS) entry which is preliminary data.</text>
</comment>
<protein>
    <recommendedName>
        <fullName evidence="4">Myb/SANT-like domain-containing protein</fullName>
    </recommendedName>
</protein>
<keyword evidence="3" id="KW-1185">Reference proteome</keyword>
<reference evidence="2 3" key="1">
    <citation type="journal article" date="2019" name="Sci. Rep.">
        <title>A high-quality genome of Eragrostis curvula grass provides insights into Poaceae evolution and supports new strategies to enhance forage quality.</title>
        <authorList>
            <person name="Carballo J."/>
            <person name="Santos B.A.C.M."/>
            <person name="Zappacosta D."/>
            <person name="Garbus I."/>
            <person name="Selva J.P."/>
            <person name="Gallo C.A."/>
            <person name="Diaz A."/>
            <person name="Albertini E."/>
            <person name="Caccamo M."/>
            <person name="Echenique V."/>
        </authorList>
    </citation>
    <scope>NUCLEOTIDE SEQUENCE [LARGE SCALE GENOMIC DNA]</scope>
    <source>
        <strain evidence="3">cv. Victoria</strain>
        <tissue evidence="2">Leaf</tissue>
    </source>
</reference>
<dbReference type="Proteomes" id="UP000324897">
    <property type="component" value="Chromosome 2"/>
</dbReference>
<evidence type="ECO:0000313" key="3">
    <source>
        <dbReference type="Proteomes" id="UP000324897"/>
    </source>
</evidence>
<feature type="non-terminal residue" evidence="2">
    <location>
        <position position="1"/>
    </location>
</feature>
<dbReference type="Gramene" id="TVU27150">
    <property type="protein sequence ID" value="TVU27150"/>
    <property type="gene ID" value="EJB05_29733"/>
</dbReference>
<dbReference type="OrthoDB" id="689209at2759"/>
<sequence length="172" mass="20178">MVKDFWARNKYTLFSKSQIQEKERELKRDYKMLKEALKQSGCSWNKDRDEEAPPRNRLREERKKLQPASTVHQRRMRTKQGEEEAAMLARENEAAMLARENEAAMLARENQPTQATDFSITRCIKVLNTMEVTKEEKVKAFSVFTNVDNREIFLSSAEGDEETALLWLMSQI</sequence>